<dbReference type="GO" id="GO:0005737">
    <property type="term" value="C:cytoplasm"/>
    <property type="evidence" value="ECO:0007669"/>
    <property type="project" value="TreeGrafter"/>
</dbReference>
<feature type="repeat" description="ANK" evidence="3">
    <location>
        <begin position="54"/>
        <end position="87"/>
    </location>
</feature>
<evidence type="ECO:0000256" key="3">
    <source>
        <dbReference type="PROSITE-ProRule" id="PRU00023"/>
    </source>
</evidence>
<evidence type="ECO:0000256" key="1">
    <source>
        <dbReference type="ARBA" id="ARBA00022737"/>
    </source>
</evidence>
<name>X0GUR0_FUSOX</name>
<accession>X0GUR0</accession>
<dbReference type="Proteomes" id="UP000030676">
    <property type="component" value="Unassembled WGS sequence"/>
</dbReference>
<evidence type="ECO:0000313" key="5">
    <source>
        <dbReference type="EMBL" id="EXL63660.1"/>
    </source>
</evidence>
<dbReference type="InterPro" id="IPR036770">
    <property type="entry name" value="Ankyrin_rpt-contain_sf"/>
</dbReference>
<dbReference type="PANTHER" id="PTHR24198:SF165">
    <property type="entry name" value="ANKYRIN REPEAT-CONTAINING PROTEIN-RELATED"/>
    <property type="match status" value="1"/>
</dbReference>
<dbReference type="Pfam" id="PF12796">
    <property type="entry name" value="Ank_2"/>
    <property type="match status" value="1"/>
</dbReference>
<keyword evidence="1" id="KW-0677">Repeat</keyword>
<evidence type="ECO:0000256" key="2">
    <source>
        <dbReference type="ARBA" id="ARBA00023043"/>
    </source>
</evidence>
<reference evidence="5" key="2">
    <citation type="submission" date="2014-03" db="EMBL/GenBank/DDBJ databases">
        <title>The Genome Annotation of Fusarium oxysporum PHW808.</title>
        <authorList>
            <consortium name="The Broad Institute Genomics Platform"/>
            <person name="Ma L.-J."/>
            <person name="Corby-Kistler H."/>
            <person name="Broz K."/>
            <person name="Gale L.R."/>
            <person name="Jonkers W."/>
            <person name="O'Donnell K."/>
            <person name="Ploetz R."/>
            <person name="Steinberg C."/>
            <person name="Schwartz D.C."/>
            <person name="VanEtten H."/>
            <person name="Zhou S."/>
            <person name="Young S.K."/>
            <person name="Zeng Q."/>
            <person name="Gargeya S."/>
            <person name="Fitzgerald M."/>
            <person name="Abouelleil A."/>
            <person name="Alvarado L."/>
            <person name="Chapman S.B."/>
            <person name="Gainer-Dewar J."/>
            <person name="Goldberg J."/>
            <person name="Griggs A."/>
            <person name="Gujja S."/>
            <person name="Hansen M."/>
            <person name="Howarth C."/>
            <person name="Imamovic A."/>
            <person name="Ireland A."/>
            <person name="Larimer J."/>
            <person name="McCowan C."/>
            <person name="Murphy C."/>
            <person name="Pearson M."/>
            <person name="Poon T.W."/>
            <person name="Priest M."/>
            <person name="Roberts A."/>
            <person name="Saif S."/>
            <person name="Shea T."/>
            <person name="Sykes S."/>
            <person name="Wortman J."/>
            <person name="Nusbaum C."/>
            <person name="Birren B."/>
        </authorList>
    </citation>
    <scope>NUCLEOTIDE SEQUENCE</scope>
    <source>
        <strain evidence="5">54008</strain>
    </source>
</reference>
<sequence length="109" mass="11637">MLDRASILEHGGPVDSRDSDGRTPLSQAVVHSDETSIKRVLGSGEINVNCQDSDGCTPLSIAVQEGHEVKFELLLRTEKADVDAKNDNGVTPLLWAAMGCYKKNGKAAS</sequence>
<dbReference type="PANTHER" id="PTHR24198">
    <property type="entry name" value="ANKYRIN REPEAT AND PROTEIN KINASE DOMAIN-CONTAINING PROTEIN"/>
    <property type="match status" value="1"/>
</dbReference>
<proteinExistence type="predicted"/>
<dbReference type="PROSITE" id="PS50088">
    <property type="entry name" value="ANK_REPEAT"/>
    <property type="match status" value="1"/>
</dbReference>
<gene>
    <name evidence="5" type="ORF">FOPG_20067</name>
</gene>
<dbReference type="HOGENOM" id="CLU_2184103_0_0_1"/>
<dbReference type="SMART" id="SM00248">
    <property type="entry name" value="ANK"/>
    <property type="match status" value="2"/>
</dbReference>
<keyword evidence="2 3" id="KW-0040">ANK repeat</keyword>
<dbReference type="AlphaFoldDB" id="X0GUR0"/>
<dbReference type="Gene3D" id="1.25.40.20">
    <property type="entry name" value="Ankyrin repeat-containing domain"/>
    <property type="match status" value="1"/>
</dbReference>
<dbReference type="SUPFAM" id="SSF48403">
    <property type="entry name" value="Ankyrin repeat"/>
    <property type="match status" value="1"/>
</dbReference>
<reference evidence="5" key="1">
    <citation type="submission" date="2011-11" db="EMBL/GenBank/DDBJ databases">
        <title>The Genome Sequence of Fusarium oxysporum PHW808.</title>
        <authorList>
            <consortium name="The Broad Institute Genome Sequencing Platform"/>
            <person name="Ma L.-J."/>
            <person name="Gale L.R."/>
            <person name="Schwartz D.C."/>
            <person name="Zhou S."/>
            <person name="Corby-Kistler H."/>
            <person name="Young S.K."/>
            <person name="Zeng Q."/>
            <person name="Gargeya S."/>
            <person name="Fitzgerald M."/>
            <person name="Haas B."/>
            <person name="Abouelleil A."/>
            <person name="Alvarado L."/>
            <person name="Arachchi H.M."/>
            <person name="Berlin A."/>
            <person name="Brown A."/>
            <person name="Chapman S.B."/>
            <person name="Chen Z."/>
            <person name="Dunbar C."/>
            <person name="Freedman E."/>
            <person name="Gearin G."/>
            <person name="Goldberg J."/>
            <person name="Griggs A."/>
            <person name="Gujja S."/>
            <person name="Heiman D."/>
            <person name="Howarth C."/>
            <person name="Larson L."/>
            <person name="Lui A."/>
            <person name="MacDonald P.J.P."/>
            <person name="Montmayeur A."/>
            <person name="Murphy C."/>
            <person name="Neiman D."/>
            <person name="Pearson M."/>
            <person name="Priest M."/>
            <person name="Roberts A."/>
            <person name="Saif S."/>
            <person name="Shea T."/>
            <person name="Shenoy N."/>
            <person name="Sisk P."/>
            <person name="Stolte C."/>
            <person name="Sykes S."/>
            <person name="Wortman J."/>
            <person name="Nusbaum C."/>
            <person name="Birren B."/>
        </authorList>
    </citation>
    <scope>NUCLEOTIDE SEQUENCE [LARGE SCALE GENOMIC DNA]</scope>
    <source>
        <strain evidence="5">54008</strain>
    </source>
</reference>
<dbReference type="EMBL" id="KK034929">
    <property type="protein sequence ID" value="EXL63660.1"/>
    <property type="molecule type" value="Genomic_DNA"/>
</dbReference>
<protein>
    <submittedName>
        <fullName evidence="5">Uncharacterized protein</fullName>
    </submittedName>
</protein>
<dbReference type="InterPro" id="IPR002110">
    <property type="entry name" value="Ankyrin_rpt"/>
</dbReference>
<evidence type="ECO:0000256" key="4">
    <source>
        <dbReference type="SAM" id="MobiDB-lite"/>
    </source>
</evidence>
<dbReference type="OrthoDB" id="426293at2759"/>
<organism evidence="5">
    <name type="scientific">Fusarium oxysporum f. sp. conglutinans race 2 54008</name>
    <dbReference type="NCBI Taxonomy" id="1089457"/>
    <lineage>
        <taxon>Eukaryota</taxon>
        <taxon>Fungi</taxon>
        <taxon>Dikarya</taxon>
        <taxon>Ascomycota</taxon>
        <taxon>Pezizomycotina</taxon>
        <taxon>Sordariomycetes</taxon>
        <taxon>Hypocreomycetidae</taxon>
        <taxon>Hypocreales</taxon>
        <taxon>Nectriaceae</taxon>
        <taxon>Fusarium</taxon>
        <taxon>Fusarium oxysporum species complex</taxon>
    </lineage>
</organism>
<feature type="region of interest" description="Disordered" evidence="4">
    <location>
        <begin position="1"/>
        <end position="24"/>
    </location>
</feature>